<dbReference type="Pfam" id="PF06123">
    <property type="entry name" value="CreD"/>
    <property type="match status" value="1"/>
</dbReference>
<protein>
    <submittedName>
        <fullName evidence="1">Inner membrane protein CreD-like protein</fullName>
    </submittedName>
</protein>
<reference evidence="1 2" key="1">
    <citation type="submission" date="2015-06" db="EMBL/GenBank/DDBJ databases">
        <title>Draft genome sequence of an Alphaproteobacteria species associated to the Mediterranean sponge Oscarella lobularis.</title>
        <authorList>
            <person name="Jourda C."/>
            <person name="Santini S."/>
            <person name="Claverie J.-M."/>
        </authorList>
    </citation>
    <scope>NUCLEOTIDE SEQUENCE [LARGE SCALE GENOMIC DNA]</scope>
    <source>
        <strain evidence="1">IGS</strain>
    </source>
</reference>
<proteinExistence type="predicted"/>
<dbReference type="PATRIC" id="fig|1675527.3.peg.4642"/>
<dbReference type="PANTHER" id="PTHR30092">
    <property type="entry name" value="INNER MEMBRANE PROTEIN CRED"/>
    <property type="match status" value="1"/>
</dbReference>
<dbReference type="Proteomes" id="UP000037178">
    <property type="component" value="Unassembled WGS sequence"/>
</dbReference>
<evidence type="ECO:0000313" key="1">
    <source>
        <dbReference type="EMBL" id="KMW59456.1"/>
    </source>
</evidence>
<dbReference type="InterPro" id="IPR010364">
    <property type="entry name" value="Uncharacterised_IM_CreD"/>
</dbReference>
<dbReference type="EMBL" id="LFTY01000002">
    <property type="protein sequence ID" value="KMW59456.1"/>
    <property type="molecule type" value="Genomic_DNA"/>
</dbReference>
<evidence type="ECO:0000313" key="2">
    <source>
        <dbReference type="Proteomes" id="UP000037178"/>
    </source>
</evidence>
<dbReference type="GO" id="GO:0005886">
    <property type="term" value="C:plasma membrane"/>
    <property type="evidence" value="ECO:0007669"/>
    <property type="project" value="TreeGrafter"/>
</dbReference>
<comment type="caution">
    <text evidence="1">The sequence shown here is derived from an EMBL/GenBank/DDBJ whole genome shotgun (WGS) entry which is preliminary data.</text>
</comment>
<dbReference type="OrthoDB" id="9791851at2"/>
<accession>A0A0J9E9Z0</accession>
<gene>
    <name evidence="1" type="ORF">AIOL_004438</name>
</gene>
<sequence length="111" mass="12716">MLRSAGLRFLIVGFLGLIMFIPLELVSAIVSERDDYSLQTIREVSREWGGAQLISGPQLVIPVQELVTEERRRTKFDQATGEALRDDKGELVYEIFQEDVLKTRDPIYVYP</sequence>
<name>A0A0J9E9Z0_9RHOB</name>
<organism evidence="1 2">
    <name type="scientific">Candidatus Rhodobacter oscarellae</name>
    <dbReference type="NCBI Taxonomy" id="1675527"/>
    <lineage>
        <taxon>Bacteria</taxon>
        <taxon>Pseudomonadati</taxon>
        <taxon>Pseudomonadota</taxon>
        <taxon>Alphaproteobacteria</taxon>
        <taxon>Rhodobacterales</taxon>
        <taxon>Rhodobacter group</taxon>
        <taxon>Rhodobacter</taxon>
    </lineage>
</organism>
<dbReference type="PANTHER" id="PTHR30092:SF0">
    <property type="entry name" value="INNER MEMBRANE PROTEIN CRED"/>
    <property type="match status" value="1"/>
</dbReference>
<keyword evidence="2" id="KW-1185">Reference proteome</keyword>
<dbReference type="STRING" id="1675527.AIOL_004438"/>
<dbReference type="AlphaFoldDB" id="A0A0J9E9Z0"/>